<gene>
    <name evidence="1" type="ORF">HY768_11360</name>
</gene>
<dbReference type="Proteomes" id="UP000736328">
    <property type="component" value="Unassembled WGS sequence"/>
</dbReference>
<protein>
    <submittedName>
        <fullName evidence="1">Uncharacterized protein</fullName>
    </submittedName>
</protein>
<evidence type="ECO:0000313" key="1">
    <source>
        <dbReference type="EMBL" id="MBI4727793.1"/>
    </source>
</evidence>
<proteinExistence type="predicted"/>
<comment type="caution">
    <text evidence="1">The sequence shown here is derived from an EMBL/GenBank/DDBJ whole genome shotgun (WGS) entry which is preliminary data.</text>
</comment>
<dbReference type="EMBL" id="JACQXR010000158">
    <property type="protein sequence ID" value="MBI4727793.1"/>
    <property type="molecule type" value="Genomic_DNA"/>
</dbReference>
<reference evidence="1" key="1">
    <citation type="submission" date="2020-07" db="EMBL/GenBank/DDBJ databases">
        <title>Huge and variable diversity of episymbiotic CPR bacteria and DPANN archaea in groundwater ecosystems.</title>
        <authorList>
            <person name="He C.Y."/>
            <person name="Keren R."/>
            <person name="Whittaker M."/>
            <person name="Farag I.F."/>
            <person name="Doudna J."/>
            <person name="Cate J.H.D."/>
            <person name="Banfield J.F."/>
        </authorList>
    </citation>
    <scope>NUCLEOTIDE SEQUENCE</scope>
    <source>
        <strain evidence="1">NC_groundwater_1520_Pr4_B-0.1um_53_5</strain>
    </source>
</reference>
<accession>A0A933IG53</accession>
<sequence>MEKIFMKTHNNLYANICDFENTSAGLRPGSAWQLSAGLWLENFKTQPLEPLLLQEKGTGDEFGVGVVSLLNPALIYPPKL</sequence>
<evidence type="ECO:0000313" key="2">
    <source>
        <dbReference type="Proteomes" id="UP000736328"/>
    </source>
</evidence>
<dbReference type="AlphaFoldDB" id="A0A933IG53"/>
<organism evidence="1 2">
    <name type="scientific">candidate division TA06 bacterium</name>
    <dbReference type="NCBI Taxonomy" id="2250710"/>
    <lineage>
        <taxon>Bacteria</taxon>
        <taxon>Bacteria division TA06</taxon>
    </lineage>
</organism>
<name>A0A933IG53_UNCT6</name>